<protein>
    <recommendedName>
        <fullName evidence="4">ShKT domain-containing protein</fullName>
    </recommendedName>
</protein>
<proteinExistence type="predicted"/>
<dbReference type="AlphaFoldDB" id="A0A9P6NCL1"/>
<organism evidence="2 3">
    <name type="scientific">Cronartium quercuum f. sp. fusiforme G11</name>
    <dbReference type="NCBI Taxonomy" id="708437"/>
    <lineage>
        <taxon>Eukaryota</taxon>
        <taxon>Fungi</taxon>
        <taxon>Dikarya</taxon>
        <taxon>Basidiomycota</taxon>
        <taxon>Pucciniomycotina</taxon>
        <taxon>Pucciniomycetes</taxon>
        <taxon>Pucciniales</taxon>
        <taxon>Coleosporiaceae</taxon>
        <taxon>Cronartium</taxon>
    </lineage>
</organism>
<evidence type="ECO:0000313" key="2">
    <source>
        <dbReference type="EMBL" id="KAG0143639.1"/>
    </source>
</evidence>
<sequence length="81" mass="8467">MRYQFIILLALSLLVSLAQSDSSQDNCPPQKQPPPAGTCRGKALIGPTSNGSCPGATSLCNNACCIYLYHTTCAKACPSCT</sequence>
<keyword evidence="1" id="KW-0732">Signal</keyword>
<dbReference type="Proteomes" id="UP000886653">
    <property type="component" value="Unassembled WGS sequence"/>
</dbReference>
<accession>A0A9P6NCL1</accession>
<reference evidence="2" key="1">
    <citation type="submission" date="2013-11" db="EMBL/GenBank/DDBJ databases">
        <title>Genome sequence of the fusiform rust pathogen reveals effectors for host alternation and coevolution with pine.</title>
        <authorList>
            <consortium name="DOE Joint Genome Institute"/>
            <person name="Smith K."/>
            <person name="Pendleton A."/>
            <person name="Kubisiak T."/>
            <person name="Anderson C."/>
            <person name="Salamov A."/>
            <person name="Aerts A."/>
            <person name="Riley R."/>
            <person name="Clum A."/>
            <person name="Lindquist E."/>
            <person name="Ence D."/>
            <person name="Campbell M."/>
            <person name="Kronenberg Z."/>
            <person name="Feau N."/>
            <person name="Dhillon B."/>
            <person name="Hamelin R."/>
            <person name="Burleigh J."/>
            <person name="Smith J."/>
            <person name="Yandell M."/>
            <person name="Nelson C."/>
            <person name="Grigoriev I."/>
            <person name="Davis J."/>
        </authorList>
    </citation>
    <scope>NUCLEOTIDE SEQUENCE</scope>
    <source>
        <strain evidence="2">G11</strain>
    </source>
</reference>
<keyword evidence="3" id="KW-1185">Reference proteome</keyword>
<feature type="signal peptide" evidence="1">
    <location>
        <begin position="1"/>
        <end position="20"/>
    </location>
</feature>
<evidence type="ECO:0000313" key="3">
    <source>
        <dbReference type="Proteomes" id="UP000886653"/>
    </source>
</evidence>
<feature type="chain" id="PRO_5040254244" description="ShKT domain-containing protein" evidence="1">
    <location>
        <begin position="21"/>
        <end position="81"/>
    </location>
</feature>
<comment type="caution">
    <text evidence="2">The sequence shown here is derived from an EMBL/GenBank/DDBJ whole genome shotgun (WGS) entry which is preliminary data.</text>
</comment>
<gene>
    <name evidence="2" type="ORF">CROQUDRAFT_660989</name>
</gene>
<evidence type="ECO:0000256" key="1">
    <source>
        <dbReference type="SAM" id="SignalP"/>
    </source>
</evidence>
<name>A0A9P6NCL1_9BASI</name>
<evidence type="ECO:0008006" key="4">
    <source>
        <dbReference type="Google" id="ProtNLM"/>
    </source>
</evidence>
<dbReference type="EMBL" id="MU167314">
    <property type="protein sequence ID" value="KAG0143639.1"/>
    <property type="molecule type" value="Genomic_DNA"/>
</dbReference>